<proteinExistence type="predicted"/>
<organism evidence="1">
    <name type="scientific">Arundo donax</name>
    <name type="common">Giant reed</name>
    <name type="synonym">Donax arundinaceus</name>
    <dbReference type="NCBI Taxonomy" id="35708"/>
    <lineage>
        <taxon>Eukaryota</taxon>
        <taxon>Viridiplantae</taxon>
        <taxon>Streptophyta</taxon>
        <taxon>Embryophyta</taxon>
        <taxon>Tracheophyta</taxon>
        <taxon>Spermatophyta</taxon>
        <taxon>Magnoliopsida</taxon>
        <taxon>Liliopsida</taxon>
        <taxon>Poales</taxon>
        <taxon>Poaceae</taxon>
        <taxon>PACMAD clade</taxon>
        <taxon>Arundinoideae</taxon>
        <taxon>Arundineae</taxon>
        <taxon>Arundo</taxon>
    </lineage>
</organism>
<evidence type="ECO:0000313" key="1">
    <source>
        <dbReference type="EMBL" id="JAE07282.1"/>
    </source>
</evidence>
<dbReference type="EMBL" id="GBRH01190614">
    <property type="protein sequence ID" value="JAE07282.1"/>
    <property type="molecule type" value="Transcribed_RNA"/>
</dbReference>
<dbReference type="AlphaFoldDB" id="A0A0A9F4K8"/>
<accession>A0A0A9F4K8</accession>
<protein>
    <submittedName>
        <fullName evidence="1">Uncharacterized protein</fullName>
    </submittedName>
</protein>
<reference evidence="1" key="2">
    <citation type="journal article" date="2015" name="Data Brief">
        <title>Shoot transcriptome of the giant reed, Arundo donax.</title>
        <authorList>
            <person name="Barrero R.A."/>
            <person name="Guerrero F.D."/>
            <person name="Moolhuijzen P."/>
            <person name="Goolsby J.A."/>
            <person name="Tidwell J."/>
            <person name="Bellgard S.E."/>
            <person name="Bellgard M.I."/>
        </authorList>
    </citation>
    <scope>NUCLEOTIDE SEQUENCE</scope>
    <source>
        <tissue evidence="1">Shoot tissue taken approximately 20 cm above the soil surface</tissue>
    </source>
</reference>
<sequence>MLLEMMSNWFDLLTQPFTLIDVAFLDQSPGNVLQSCIISLVMHRIFFQTTFQIP</sequence>
<name>A0A0A9F4K8_ARUDO</name>
<reference evidence="1" key="1">
    <citation type="submission" date="2014-09" db="EMBL/GenBank/DDBJ databases">
        <authorList>
            <person name="Magalhaes I.L.F."/>
            <person name="Oliveira U."/>
            <person name="Santos F.R."/>
            <person name="Vidigal T.H.D.A."/>
            <person name="Brescovit A.D."/>
            <person name="Santos A.J."/>
        </authorList>
    </citation>
    <scope>NUCLEOTIDE SEQUENCE</scope>
    <source>
        <tissue evidence="1">Shoot tissue taken approximately 20 cm above the soil surface</tissue>
    </source>
</reference>